<sequence>MNTKSYKTIFFDLDHTLWDFETNSHETLGELYDSYQLEKLGVTSFEALCKIFSEVNSDLWSQYDKGLIKSEVIRAERFKRVLAPFEITDEELIGKISHEYLYTCPRKGTLLPGAIDTLNYLKEKYSLSLITNGFDEVQHMKLASGKIAHYFKHVVTSQQAGHKKPSREIFDYALGLHANHANEAIMIGDNLETDIVGAQNAAVDAVFFNPKGINHDQSPHHEIINLNELQTIL</sequence>
<evidence type="ECO:0000313" key="2">
    <source>
        <dbReference type="Proteomes" id="UP000288227"/>
    </source>
</evidence>
<dbReference type="Gene3D" id="1.10.150.240">
    <property type="entry name" value="Putative phosphatase, domain 2"/>
    <property type="match status" value="1"/>
</dbReference>
<dbReference type="SFLD" id="SFLDS00003">
    <property type="entry name" value="Haloacid_Dehalogenase"/>
    <property type="match status" value="1"/>
</dbReference>
<dbReference type="NCBIfam" id="TIGR01549">
    <property type="entry name" value="HAD-SF-IA-v1"/>
    <property type="match status" value="1"/>
</dbReference>
<dbReference type="OrthoDB" id="9802350at2"/>
<dbReference type="InterPro" id="IPR011951">
    <property type="entry name" value="HAD-SF_hydro_IA_YjjG/PynA"/>
</dbReference>
<organism evidence="1 2">
    <name type="scientific">Chryseotalea sanaruensis</name>
    <dbReference type="NCBI Taxonomy" id="2482724"/>
    <lineage>
        <taxon>Bacteria</taxon>
        <taxon>Pseudomonadati</taxon>
        <taxon>Bacteroidota</taxon>
        <taxon>Cytophagia</taxon>
        <taxon>Cytophagales</taxon>
        <taxon>Chryseotaleaceae</taxon>
        <taxon>Chryseotalea</taxon>
    </lineage>
</organism>
<dbReference type="Pfam" id="PF13419">
    <property type="entry name" value="HAD_2"/>
    <property type="match status" value="1"/>
</dbReference>
<protein>
    <submittedName>
        <fullName evidence="1">Noncanonical pyrimidine nucleotidase, YjjG family</fullName>
    </submittedName>
</protein>
<dbReference type="AlphaFoldDB" id="A0A401UBQ7"/>
<dbReference type="InterPro" id="IPR052550">
    <property type="entry name" value="Pyrimidine_5'-ntase_YjjG"/>
</dbReference>
<dbReference type="PANTHER" id="PTHR47478">
    <property type="match status" value="1"/>
</dbReference>
<dbReference type="Proteomes" id="UP000288227">
    <property type="component" value="Unassembled WGS sequence"/>
</dbReference>
<dbReference type="InterPro" id="IPR006439">
    <property type="entry name" value="HAD-SF_hydro_IA"/>
</dbReference>
<dbReference type="SUPFAM" id="SSF56784">
    <property type="entry name" value="HAD-like"/>
    <property type="match status" value="1"/>
</dbReference>
<name>A0A401UBQ7_9BACT</name>
<dbReference type="EMBL" id="BHXQ01000004">
    <property type="protein sequence ID" value="GCC52336.1"/>
    <property type="molecule type" value="Genomic_DNA"/>
</dbReference>
<dbReference type="SFLD" id="SFLDG01129">
    <property type="entry name" value="C1.5:_HAD__Beta-PGM__Phosphata"/>
    <property type="match status" value="1"/>
</dbReference>
<evidence type="ECO:0000313" key="1">
    <source>
        <dbReference type="EMBL" id="GCC52336.1"/>
    </source>
</evidence>
<gene>
    <name evidence="1" type="ORF">SanaruYs_25720</name>
</gene>
<dbReference type="InterPro" id="IPR023214">
    <property type="entry name" value="HAD_sf"/>
</dbReference>
<reference evidence="1 2" key="1">
    <citation type="submission" date="2018-11" db="EMBL/GenBank/DDBJ databases">
        <title>Chryseotalea sanarue gen. nov., sp., nov., a member of the family Cytophagaceae, isolated from a brackish lake in Hamamatsu Japan.</title>
        <authorList>
            <person name="Maejima Y."/>
            <person name="Iino T."/>
            <person name="Muraguchi Y."/>
            <person name="Fukuda K."/>
            <person name="Ohkuma M."/>
            <person name="Moriuchi R."/>
            <person name="Dohra H."/>
            <person name="Kimbara K."/>
            <person name="Shintani M."/>
        </authorList>
    </citation>
    <scope>NUCLEOTIDE SEQUENCE [LARGE SCALE GENOMIC DNA]</scope>
    <source>
        <strain evidence="1 2">Ys</strain>
    </source>
</reference>
<proteinExistence type="predicted"/>
<dbReference type="PANTHER" id="PTHR47478:SF1">
    <property type="entry name" value="PYRIMIDINE 5'-NUCLEOTIDASE YJJG"/>
    <property type="match status" value="1"/>
</dbReference>
<accession>A0A401UBQ7</accession>
<comment type="caution">
    <text evidence="1">The sequence shown here is derived from an EMBL/GenBank/DDBJ whole genome shotgun (WGS) entry which is preliminary data.</text>
</comment>
<dbReference type="RefSeq" id="WP_160118659.1">
    <property type="nucleotide sequence ID" value="NZ_BHXQ01000004.1"/>
</dbReference>
<dbReference type="InterPro" id="IPR023198">
    <property type="entry name" value="PGP-like_dom2"/>
</dbReference>
<dbReference type="InterPro" id="IPR036412">
    <property type="entry name" value="HAD-like_sf"/>
</dbReference>
<keyword evidence="2" id="KW-1185">Reference proteome</keyword>
<dbReference type="Gene3D" id="3.40.50.1000">
    <property type="entry name" value="HAD superfamily/HAD-like"/>
    <property type="match status" value="1"/>
</dbReference>
<dbReference type="NCBIfam" id="TIGR02254">
    <property type="entry name" value="YjjG_YfnB"/>
    <property type="match status" value="1"/>
</dbReference>
<dbReference type="GO" id="GO:0008253">
    <property type="term" value="F:5'-nucleotidase activity"/>
    <property type="evidence" value="ECO:0007669"/>
    <property type="project" value="InterPro"/>
</dbReference>
<dbReference type="InterPro" id="IPR041492">
    <property type="entry name" value="HAD_2"/>
</dbReference>